<comment type="caution">
    <text evidence="2">The sequence shown here is derived from an EMBL/GenBank/DDBJ whole genome shotgun (WGS) entry which is preliminary data.</text>
</comment>
<gene>
    <name evidence="2" type="ORF">EJB05_58083</name>
</gene>
<sequence length="92" mass="9477">MALAAVLFLALVVAAAAGIKPGTCQLEAEAKACAEQIIGYHAEKNEVFTPDCCNQLASGPLGCACLVRDLVLATGIDTQKPFCVDGSACTKY</sequence>
<dbReference type="Gramene" id="TVT96684">
    <property type="protein sequence ID" value="TVT96684"/>
    <property type="gene ID" value="EJB05_58083"/>
</dbReference>
<protein>
    <recommendedName>
        <fullName evidence="4">Bifunctional inhibitor/plant lipid transfer protein/seed storage helical domain-containing protein</fullName>
    </recommendedName>
</protein>
<organism evidence="2 3">
    <name type="scientific">Eragrostis curvula</name>
    <name type="common">weeping love grass</name>
    <dbReference type="NCBI Taxonomy" id="38414"/>
    <lineage>
        <taxon>Eukaryota</taxon>
        <taxon>Viridiplantae</taxon>
        <taxon>Streptophyta</taxon>
        <taxon>Embryophyta</taxon>
        <taxon>Tracheophyta</taxon>
        <taxon>Spermatophyta</taxon>
        <taxon>Magnoliopsida</taxon>
        <taxon>Liliopsida</taxon>
        <taxon>Poales</taxon>
        <taxon>Poaceae</taxon>
        <taxon>PACMAD clade</taxon>
        <taxon>Chloridoideae</taxon>
        <taxon>Eragrostideae</taxon>
        <taxon>Eragrostidinae</taxon>
        <taxon>Eragrostis</taxon>
    </lineage>
</organism>
<proteinExistence type="predicted"/>
<evidence type="ECO:0000313" key="3">
    <source>
        <dbReference type="Proteomes" id="UP000324897"/>
    </source>
</evidence>
<evidence type="ECO:0000313" key="2">
    <source>
        <dbReference type="EMBL" id="TVT96684.1"/>
    </source>
</evidence>
<evidence type="ECO:0000256" key="1">
    <source>
        <dbReference type="SAM" id="SignalP"/>
    </source>
</evidence>
<accession>A0A5J9SBR4</accession>
<dbReference type="EMBL" id="RWGY01001136">
    <property type="protein sequence ID" value="TVT96684.1"/>
    <property type="molecule type" value="Genomic_DNA"/>
</dbReference>
<feature type="signal peptide" evidence="1">
    <location>
        <begin position="1"/>
        <end position="18"/>
    </location>
</feature>
<reference evidence="2 3" key="1">
    <citation type="journal article" date="2019" name="Sci. Rep.">
        <title>A high-quality genome of Eragrostis curvula grass provides insights into Poaceae evolution and supports new strategies to enhance forage quality.</title>
        <authorList>
            <person name="Carballo J."/>
            <person name="Santos B.A.C.M."/>
            <person name="Zappacosta D."/>
            <person name="Garbus I."/>
            <person name="Selva J.P."/>
            <person name="Gallo C.A."/>
            <person name="Diaz A."/>
            <person name="Albertini E."/>
            <person name="Caccamo M."/>
            <person name="Echenique V."/>
        </authorList>
    </citation>
    <scope>NUCLEOTIDE SEQUENCE [LARGE SCALE GENOMIC DNA]</scope>
    <source>
        <strain evidence="3">cv. Victoria</strain>
        <tissue evidence="2">Leaf</tissue>
    </source>
</reference>
<dbReference type="Proteomes" id="UP000324897">
    <property type="component" value="Unassembled WGS sequence"/>
</dbReference>
<feature type="non-terminal residue" evidence="2">
    <location>
        <position position="1"/>
    </location>
</feature>
<evidence type="ECO:0008006" key="4">
    <source>
        <dbReference type="Google" id="ProtNLM"/>
    </source>
</evidence>
<dbReference type="AlphaFoldDB" id="A0A5J9SBR4"/>
<keyword evidence="3" id="KW-1185">Reference proteome</keyword>
<feature type="chain" id="PRO_5023868984" description="Bifunctional inhibitor/plant lipid transfer protein/seed storage helical domain-containing protein" evidence="1">
    <location>
        <begin position="19"/>
        <end position="92"/>
    </location>
</feature>
<name>A0A5J9SBR4_9POAL</name>
<keyword evidence="1" id="KW-0732">Signal</keyword>